<organism evidence="2">
    <name type="scientific">uncultured Sulfurovum sp</name>
    <dbReference type="NCBI Taxonomy" id="269237"/>
    <lineage>
        <taxon>Bacteria</taxon>
        <taxon>Pseudomonadati</taxon>
        <taxon>Campylobacterota</taxon>
        <taxon>Epsilonproteobacteria</taxon>
        <taxon>Campylobacterales</taxon>
        <taxon>Sulfurovaceae</taxon>
        <taxon>Sulfurovum</taxon>
        <taxon>environmental samples</taxon>
    </lineage>
</organism>
<accession>A0A6S6TT83</accession>
<dbReference type="AlphaFoldDB" id="A0A6S6TT83"/>
<sequence>MEKDYKEAIEKSTEAMNVLESKVESIANDFNKTSTDLWDSFKINFTDMNEKLKTASENFSKIGEETTLQAHLGAMEARDKMENMKEDIEDFTQKVAQNAQVTMDEATLQMHLGKKEAEDFWEKKAPFIKEDFQESKESVEKLALEAIDEIGSFFSKLTKEFKETKKD</sequence>
<dbReference type="EMBL" id="CACVAU010000085">
    <property type="protein sequence ID" value="CAA6825921.1"/>
    <property type="molecule type" value="Genomic_DNA"/>
</dbReference>
<feature type="coiled-coil region" evidence="1">
    <location>
        <begin position="2"/>
        <end position="29"/>
    </location>
</feature>
<proteinExistence type="predicted"/>
<protein>
    <submittedName>
        <fullName evidence="2">Uncharacterized protein</fullName>
    </submittedName>
</protein>
<gene>
    <name evidence="2" type="ORF">HELGO_WM7516</name>
</gene>
<reference evidence="2" key="1">
    <citation type="submission" date="2020-01" db="EMBL/GenBank/DDBJ databases">
        <authorList>
            <person name="Meier V. D."/>
            <person name="Meier V D."/>
        </authorList>
    </citation>
    <scope>NUCLEOTIDE SEQUENCE</scope>
    <source>
        <strain evidence="2">HLG_WM_MAG_05</strain>
    </source>
</reference>
<evidence type="ECO:0000256" key="1">
    <source>
        <dbReference type="SAM" id="Coils"/>
    </source>
</evidence>
<evidence type="ECO:0000313" key="2">
    <source>
        <dbReference type="EMBL" id="CAA6825921.1"/>
    </source>
</evidence>
<name>A0A6S6TT83_9BACT</name>
<keyword evidence="1" id="KW-0175">Coiled coil</keyword>